<comment type="subcellular location">
    <subcellularLocation>
        <location evidence="1 7">Endoplasmic reticulum membrane</location>
        <topology evidence="1 7">Multi-pass membrane protein</topology>
    </subcellularLocation>
</comment>
<evidence type="ECO:0000313" key="9">
    <source>
        <dbReference type="Proteomes" id="UP001195914"/>
    </source>
</evidence>
<dbReference type="GO" id="GO:0006950">
    <property type="term" value="P:response to stress"/>
    <property type="evidence" value="ECO:0007669"/>
    <property type="project" value="UniProtKB-ARBA"/>
</dbReference>
<dbReference type="SUPFAM" id="SSF144091">
    <property type="entry name" value="Rhomboid-like"/>
    <property type="match status" value="1"/>
</dbReference>
<reference evidence="8" key="1">
    <citation type="journal article" date="2014" name="Nucleic Acids Res.">
        <title>The evolutionary dynamics of variant antigen genes in Babesia reveal a history of genomic innovation underlying host-parasite interaction.</title>
        <authorList>
            <person name="Jackson A.P."/>
            <person name="Otto T.D."/>
            <person name="Darby A."/>
            <person name="Ramaprasad A."/>
            <person name="Xia D."/>
            <person name="Echaide I.E."/>
            <person name="Farber M."/>
            <person name="Gahlot S."/>
            <person name="Gamble J."/>
            <person name="Gupta D."/>
            <person name="Gupta Y."/>
            <person name="Jackson L."/>
            <person name="Malandrin L."/>
            <person name="Malas T.B."/>
            <person name="Moussa E."/>
            <person name="Nair M."/>
            <person name="Reid A.J."/>
            <person name="Sanders M."/>
            <person name="Sharma J."/>
            <person name="Tracey A."/>
            <person name="Quail M.A."/>
            <person name="Weir W."/>
            <person name="Wastling J.M."/>
            <person name="Hall N."/>
            <person name="Willadsen P."/>
            <person name="Lingelbach K."/>
            <person name="Shiels B."/>
            <person name="Tait A."/>
            <person name="Berriman M."/>
            <person name="Allred D.R."/>
            <person name="Pain A."/>
        </authorList>
    </citation>
    <scope>NUCLEOTIDE SEQUENCE</scope>
    <source>
        <strain evidence="8">1802A</strain>
    </source>
</reference>
<dbReference type="Pfam" id="PF04511">
    <property type="entry name" value="DER1"/>
    <property type="match status" value="1"/>
</dbReference>
<dbReference type="EMBL" id="JAHBMH010000073">
    <property type="protein sequence ID" value="KAK1932888.1"/>
    <property type="molecule type" value="Genomic_DNA"/>
</dbReference>
<evidence type="ECO:0000256" key="6">
    <source>
        <dbReference type="ARBA" id="ARBA00023136"/>
    </source>
</evidence>
<feature type="transmembrane region" description="Helical" evidence="7">
    <location>
        <begin position="122"/>
        <end position="138"/>
    </location>
</feature>
<feature type="transmembrane region" description="Helical" evidence="7">
    <location>
        <begin position="57"/>
        <end position="78"/>
    </location>
</feature>
<evidence type="ECO:0000256" key="4">
    <source>
        <dbReference type="ARBA" id="ARBA00022824"/>
    </source>
</evidence>
<keyword evidence="3 7" id="KW-0812">Transmembrane</keyword>
<dbReference type="InterPro" id="IPR007599">
    <property type="entry name" value="DER1"/>
</dbReference>
<evidence type="ECO:0000256" key="1">
    <source>
        <dbReference type="ARBA" id="ARBA00004477"/>
    </source>
</evidence>
<feature type="transmembrane region" description="Helical" evidence="7">
    <location>
        <begin position="98"/>
        <end position="117"/>
    </location>
</feature>
<evidence type="ECO:0000256" key="2">
    <source>
        <dbReference type="ARBA" id="ARBA00008917"/>
    </source>
</evidence>
<organism evidence="8 9">
    <name type="scientific">Babesia divergens</name>
    <dbReference type="NCBI Taxonomy" id="32595"/>
    <lineage>
        <taxon>Eukaryota</taxon>
        <taxon>Sar</taxon>
        <taxon>Alveolata</taxon>
        <taxon>Apicomplexa</taxon>
        <taxon>Aconoidasida</taxon>
        <taxon>Piroplasmida</taxon>
        <taxon>Babesiidae</taxon>
        <taxon>Babesia</taxon>
    </lineage>
</organism>
<name>A0AAD9LDU4_BABDI</name>
<dbReference type="InterPro" id="IPR035952">
    <property type="entry name" value="Rhomboid-like_sf"/>
</dbReference>
<keyword evidence="9" id="KW-1185">Reference proteome</keyword>
<evidence type="ECO:0000313" key="8">
    <source>
        <dbReference type="EMBL" id="KAK1932888.1"/>
    </source>
</evidence>
<comment type="caution">
    <text evidence="8">The sequence shown here is derived from an EMBL/GenBank/DDBJ whole genome shotgun (WGS) entry which is preliminary data.</text>
</comment>
<keyword evidence="6 7" id="KW-0472">Membrane</keyword>
<keyword evidence="4 7" id="KW-0256">Endoplasmic reticulum</keyword>
<dbReference type="GO" id="GO:0005789">
    <property type="term" value="C:endoplasmic reticulum membrane"/>
    <property type="evidence" value="ECO:0007669"/>
    <property type="project" value="UniProtKB-SubCell"/>
</dbReference>
<sequence length="261" mass="29906">MDTNGPEAWYAGLPRITRAMITFTFIITVATTFQLIPQHSLLLNWQVIREKYHIHRILLSCLYAGPFSLKWVLHIYMFSQFSSLLEKNAVFANSVGSYLYFILLQIAMVTLISLAFYWPVGYPVLSDSILFAIVYYWSKRDMWNSVSIYFFTVKAYQLPFAMLFFNFIMGAPTLVHIIGLISGHAYYFLREVVPTKGYPNLLATTPRILDYIAKKLETMLTFHGSVSPSVHPMGPYIYHPASRQNAPSPGFMGRGIRLGTR</sequence>
<feature type="transmembrane region" description="Helical" evidence="7">
    <location>
        <begin position="16"/>
        <end position="36"/>
    </location>
</feature>
<comment type="similarity">
    <text evidence="2 7">Belongs to the derlin family.</text>
</comment>
<reference evidence="8" key="2">
    <citation type="submission" date="2021-05" db="EMBL/GenBank/DDBJ databases">
        <authorList>
            <person name="Pain A."/>
        </authorList>
    </citation>
    <scope>NUCLEOTIDE SEQUENCE</scope>
    <source>
        <strain evidence="8">1802A</strain>
    </source>
</reference>
<proteinExistence type="inferred from homology"/>
<evidence type="ECO:0000256" key="7">
    <source>
        <dbReference type="RuleBase" id="RU363059"/>
    </source>
</evidence>
<evidence type="ECO:0000256" key="5">
    <source>
        <dbReference type="ARBA" id="ARBA00022989"/>
    </source>
</evidence>
<dbReference type="AlphaFoldDB" id="A0AAD9LDU4"/>
<gene>
    <name evidence="8" type="ORF">X943_001255</name>
</gene>
<dbReference type="PANTHER" id="PTHR11009">
    <property type="entry name" value="DER1-LIKE PROTEIN, DERLIN"/>
    <property type="match status" value="1"/>
</dbReference>
<keyword evidence="5 7" id="KW-1133">Transmembrane helix</keyword>
<dbReference type="Proteomes" id="UP001195914">
    <property type="component" value="Unassembled WGS sequence"/>
</dbReference>
<evidence type="ECO:0000256" key="3">
    <source>
        <dbReference type="ARBA" id="ARBA00022692"/>
    </source>
</evidence>
<protein>
    <recommendedName>
        <fullName evidence="7">Derlin</fullName>
    </recommendedName>
</protein>
<feature type="transmembrane region" description="Helical" evidence="7">
    <location>
        <begin position="158"/>
        <end position="181"/>
    </location>
</feature>
<comment type="function">
    <text evidence="7">May be involved in the degradation of misfolded endoplasmic reticulum (ER) luminal proteins.</text>
</comment>
<accession>A0AAD9LDU4</accession>